<reference evidence="1" key="1">
    <citation type="submission" date="2018-05" db="EMBL/GenBank/DDBJ databases">
        <authorList>
            <person name="Lanie J.A."/>
            <person name="Ng W.-L."/>
            <person name="Kazmierczak K.M."/>
            <person name="Andrzejewski T.M."/>
            <person name="Davidsen T.M."/>
            <person name="Wayne K.J."/>
            <person name="Tettelin H."/>
            <person name="Glass J.I."/>
            <person name="Rusch D."/>
            <person name="Podicherti R."/>
            <person name="Tsui H.-C.T."/>
            <person name="Winkler M.E."/>
        </authorList>
    </citation>
    <scope>NUCLEOTIDE SEQUENCE</scope>
</reference>
<gene>
    <name evidence="1" type="ORF">METZ01_LOCUS341883</name>
</gene>
<organism evidence="1">
    <name type="scientific">marine metagenome</name>
    <dbReference type="NCBI Taxonomy" id="408172"/>
    <lineage>
        <taxon>unclassified sequences</taxon>
        <taxon>metagenomes</taxon>
        <taxon>ecological metagenomes</taxon>
    </lineage>
</organism>
<sequence length="80" mass="8538">MLGLGKKGLKEGDFIFARQPDGEYNKIIFGAVTGIQGTKIGVNGIIINPVGLKNKIEQGKAGARSVEILKNPNPDNCIQM</sequence>
<proteinExistence type="predicted"/>
<accession>A0A382QU37</accession>
<feature type="non-terminal residue" evidence="1">
    <location>
        <position position="80"/>
    </location>
</feature>
<name>A0A382QU37_9ZZZZ</name>
<dbReference type="EMBL" id="UINC01116944">
    <property type="protein sequence ID" value="SVC89029.1"/>
    <property type="molecule type" value="Genomic_DNA"/>
</dbReference>
<dbReference type="AlphaFoldDB" id="A0A382QU37"/>
<protein>
    <submittedName>
        <fullName evidence="1">Uncharacterized protein</fullName>
    </submittedName>
</protein>
<evidence type="ECO:0000313" key="1">
    <source>
        <dbReference type="EMBL" id="SVC89029.1"/>
    </source>
</evidence>